<feature type="transmembrane region" description="Helical" evidence="6">
    <location>
        <begin position="391"/>
        <end position="412"/>
    </location>
</feature>
<feature type="transmembrane region" description="Helical" evidence="6">
    <location>
        <begin position="355"/>
        <end position="379"/>
    </location>
</feature>
<dbReference type="InterPro" id="IPR024923">
    <property type="entry name" value="PG_synth_SpoVB"/>
</dbReference>
<keyword evidence="2" id="KW-1003">Cell membrane</keyword>
<feature type="transmembrane region" description="Helical" evidence="6">
    <location>
        <begin position="419"/>
        <end position="437"/>
    </location>
</feature>
<feature type="transmembrane region" description="Helical" evidence="6">
    <location>
        <begin position="443"/>
        <end position="463"/>
    </location>
</feature>
<evidence type="ECO:0000256" key="5">
    <source>
        <dbReference type="ARBA" id="ARBA00023136"/>
    </source>
</evidence>
<gene>
    <name evidence="7" type="ORF">PBF_13799</name>
</gene>
<keyword evidence="3 6" id="KW-0812">Transmembrane</keyword>
<dbReference type="PANTHER" id="PTHR30250">
    <property type="entry name" value="PST FAMILY PREDICTED COLANIC ACID TRANSPORTER"/>
    <property type="match status" value="1"/>
</dbReference>
<dbReference type="EMBL" id="APVL01000009">
    <property type="protein sequence ID" value="EWG10598.1"/>
    <property type="molecule type" value="Genomic_DNA"/>
</dbReference>
<accession>W7KWQ3</accession>
<dbReference type="InterPro" id="IPR050833">
    <property type="entry name" value="Poly_Biosynth_Transport"/>
</dbReference>
<feature type="transmembrane region" description="Helical" evidence="6">
    <location>
        <begin position="509"/>
        <end position="530"/>
    </location>
</feature>
<evidence type="ECO:0000313" key="8">
    <source>
        <dbReference type="Proteomes" id="UP000019270"/>
    </source>
</evidence>
<dbReference type="PATRIC" id="fig|1307436.3.peg.2952"/>
<protein>
    <submittedName>
        <fullName evidence="7">Polysaccharide biosynthesis protein</fullName>
    </submittedName>
</protein>
<feature type="transmembrane region" description="Helical" evidence="6">
    <location>
        <begin position="262"/>
        <end position="282"/>
    </location>
</feature>
<feature type="transmembrane region" description="Helical" evidence="6">
    <location>
        <begin position="185"/>
        <end position="203"/>
    </location>
</feature>
<dbReference type="CDD" id="cd13124">
    <property type="entry name" value="MATE_SpoVB_like"/>
    <property type="match status" value="1"/>
</dbReference>
<dbReference type="eggNOG" id="COG2244">
    <property type="taxonomic scope" value="Bacteria"/>
</dbReference>
<feature type="transmembrane region" description="Helical" evidence="6">
    <location>
        <begin position="209"/>
        <end position="234"/>
    </location>
</feature>
<dbReference type="PANTHER" id="PTHR30250:SF21">
    <property type="entry name" value="LIPID II FLIPPASE MURJ"/>
    <property type="match status" value="1"/>
</dbReference>
<dbReference type="Proteomes" id="UP000019270">
    <property type="component" value="Unassembled WGS sequence"/>
</dbReference>
<feature type="transmembrane region" description="Helical" evidence="6">
    <location>
        <begin position="475"/>
        <end position="497"/>
    </location>
</feature>
<feature type="transmembrane region" description="Helical" evidence="6">
    <location>
        <begin position="314"/>
        <end position="334"/>
    </location>
</feature>
<dbReference type="PIRSF" id="PIRSF038958">
    <property type="entry name" value="PG_synth_SpoVB"/>
    <property type="match status" value="1"/>
</dbReference>
<reference evidence="8" key="1">
    <citation type="submission" date="2013-03" db="EMBL/GenBank/DDBJ databases">
        <title>Draft genome sequence of Bacillus firmus DS1.</title>
        <authorList>
            <person name="Peng D."/>
            <person name="Zhu L."/>
            <person name="Sun M."/>
        </authorList>
    </citation>
    <scope>NUCLEOTIDE SEQUENCE [LARGE SCALE GENOMIC DNA]</scope>
    <source>
        <strain evidence="8">DS1</strain>
    </source>
</reference>
<evidence type="ECO:0000313" key="7">
    <source>
        <dbReference type="EMBL" id="EWG10598.1"/>
    </source>
</evidence>
<feature type="transmembrane region" description="Helical" evidence="6">
    <location>
        <begin position="147"/>
        <end position="164"/>
    </location>
</feature>
<sequence>MLVGGGQGASAFQKGRDYMSSKLLKGTFILTLGTIISKVLGLFYVIPFYQIVGKEGTALYSFSYTPYTIFISIATAGVPLAVSKFISKYNAIEEYAVGRKLFKSGLVIMTASGVISFLILFFLAPAVAEMTLAGEDVEVSVEDVTTVIRAVSFALIIIPFMSLIRGFFQGHQSMGPTAVSQVVEQIVRILFVLAGAYVVLNVMKGSITAAISVATFAAFIGGLGSLGVLFWYWYKRKPHLDKMLEEDKGTVDISLREIYKEIILYAAPFVFVGLANPLFQFIDQVTFKRAMDAIGEAGNAVAAFSVLNFETHKLVIIPVSLATAFSLTLVPSVTKAFMEEDRADLNRQLNQTFQVLLFLTLPAVAGLSLLAEPVFTLFYEHKDLGTEVLRTYAPVAILFAYFSVTAAILQGINEQRFTILSLLTGLLVKLSLNIPLIKLFETQGAVFATALGYIAAILINLYVIKTYAKYPFKLVLRRGMLIVLFTACMYIAAGLVYQIATSFLSPASSVGAVIIVIICAAAGAAVYFYLSFRTKLIYLLFGSRVDRMLKKLRLKA</sequence>
<feature type="transmembrane region" description="Helical" evidence="6">
    <location>
        <begin position="66"/>
        <end position="86"/>
    </location>
</feature>
<proteinExistence type="predicted"/>
<name>W7KWQ3_CYTFI</name>
<evidence type="ECO:0000256" key="6">
    <source>
        <dbReference type="SAM" id="Phobius"/>
    </source>
</evidence>
<dbReference type="Pfam" id="PF01943">
    <property type="entry name" value="Polysacc_synt"/>
    <property type="match status" value="1"/>
</dbReference>
<evidence type="ECO:0000256" key="2">
    <source>
        <dbReference type="ARBA" id="ARBA00022475"/>
    </source>
</evidence>
<organism evidence="7 8">
    <name type="scientific">Cytobacillus firmus DS1</name>
    <dbReference type="NCBI Taxonomy" id="1307436"/>
    <lineage>
        <taxon>Bacteria</taxon>
        <taxon>Bacillati</taxon>
        <taxon>Bacillota</taxon>
        <taxon>Bacilli</taxon>
        <taxon>Bacillales</taxon>
        <taxon>Bacillaceae</taxon>
        <taxon>Cytobacillus</taxon>
    </lineage>
</organism>
<keyword evidence="5 6" id="KW-0472">Membrane</keyword>
<evidence type="ECO:0000256" key="4">
    <source>
        <dbReference type="ARBA" id="ARBA00022989"/>
    </source>
</evidence>
<evidence type="ECO:0000256" key="1">
    <source>
        <dbReference type="ARBA" id="ARBA00004651"/>
    </source>
</evidence>
<dbReference type="GO" id="GO:0005886">
    <property type="term" value="C:plasma membrane"/>
    <property type="evidence" value="ECO:0007669"/>
    <property type="project" value="UniProtKB-SubCell"/>
</dbReference>
<evidence type="ECO:0000256" key="3">
    <source>
        <dbReference type="ARBA" id="ARBA00022692"/>
    </source>
</evidence>
<comment type="subcellular location">
    <subcellularLocation>
        <location evidence="1">Cell membrane</location>
        <topology evidence="1">Multi-pass membrane protein</topology>
    </subcellularLocation>
</comment>
<dbReference type="InterPro" id="IPR002797">
    <property type="entry name" value="Polysacc_synth"/>
</dbReference>
<reference evidence="7 8" key="2">
    <citation type="journal article" date="2016" name="Sci. Rep.">
        <title>A novel serine protease, Sep1, from Bacillus firmus DS-1 has nematicidal activity and degrades multiple intestinal-associated nematode proteins.</title>
        <authorList>
            <person name="Geng C."/>
            <person name="Nie X."/>
            <person name="Tang Z."/>
            <person name="Zhang Y."/>
            <person name="Lin J."/>
            <person name="Sun M."/>
            <person name="Peng D."/>
        </authorList>
    </citation>
    <scope>NUCLEOTIDE SEQUENCE [LARGE SCALE GENOMIC DNA]</scope>
    <source>
        <strain evidence="7 8">DS1</strain>
    </source>
</reference>
<keyword evidence="4 6" id="KW-1133">Transmembrane helix</keyword>
<feature type="transmembrane region" description="Helical" evidence="6">
    <location>
        <begin position="106"/>
        <end position="127"/>
    </location>
</feature>
<feature type="transmembrane region" description="Helical" evidence="6">
    <location>
        <begin position="23"/>
        <end position="46"/>
    </location>
</feature>
<dbReference type="AlphaFoldDB" id="W7KWQ3"/>
<comment type="caution">
    <text evidence="7">The sequence shown here is derived from an EMBL/GenBank/DDBJ whole genome shotgun (WGS) entry which is preliminary data.</text>
</comment>